<sequence length="45" mass="4936">MPVQQIELEELNLVVASDDELEEIAMMEVRISCGTWGGYTSTSGC</sequence>
<dbReference type="RefSeq" id="WP_165766398.1">
    <property type="nucleotide sequence ID" value="NZ_OANS01000001.1"/>
</dbReference>
<dbReference type="Proteomes" id="UP000218069">
    <property type="component" value="Unassembled WGS sequence"/>
</dbReference>
<organism evidence="1 2">
    <name type="scientific">Polynucleobacter meluiroseus</name>
    <dbReference type="NCBI Taxonomy" id="1938814"/>
    <lineage>
        <taxon>Bacteria</taxon>
        <taxon>Pseudomonadati</taxon>
        <taxon>Pseudomonadota</taxon>
        <taxon>Betaproteobacteria</taxon>
        <taxon>Burkholderiales</taxon>
        <taxon>Burkholderiaceae</taxon>
        <taxon>Polynucleobacter</taxon>
    </lineage>
</organism>
<protein>
    <submittedName>
        <fullName evidence="1">Uncharacterized protein</fullName>
    </submittedName>
</protein>
<gene>
    <name evidence="1" type="ORF">SAMN06295945_0641</name>
</gene>
<reference evidence="2" key="1">
    <citation type="submission" date="2017-08" db="EMBL/GenBank/DDBJ databases">
        <authorList>
            <person name="Varghese N."/>
            <person name="Submissions S."/>
        </authorList>
    </citation>
    <scope>NUCLEOTIDE SEQUENCE [LARGE SCALE GENOMIC DNA]</scope>
    <source>
        <strain evidence="2">AP-Melu-1000-B4</strain>
    </source>
</reference>
<dbReference type="EMBL" id="OANS01000001">
    <property type="protein sequence ID" value="SNX28314.1"/>
    <property type="molecule type" value="Genomic_DNA"/>
</dbReference>
<accession>A0A240E064</accession>
<evidence type="ECO:0000313" key="2">
    <source>
        <dbReference type="Proteomes" id="UP000218069"/>
    </source>
</evidence>
<evidence type="ECO:0000313" key="1">
    <source>
        <dbReference type="EMBL" id="SNX28314.1"/>
    </source>
</evidence>
<keyword evidence="2" id="KW-1185">Reference proteome</keyword>
<name>A0A240E064_9BURK</name>
<dbReference type="AlphaFoldDB" id="A0A240E064"/>
<proteinExistence type="predicted"/>